<protein>
    <submittedName>
        <fullName evidence="6">Transcriptional regulator, TetR family</fullName>
    </submittedName>
</protein>
<dbReference type="Proteomes" id="UP000064967">
    <property type="component" value="Chromosome"/>
</dbReference>
<evidence type="ECO:0000256" key="2">
    <source>
        <dbReference type="ARBA" id="ARBA00023125"/>
    </source>
</evidence>
<dbReference type="STRING" id="1391654.AKJ09_08726"/>
<reference evidence="6 7" key="1">
    <citation type="submission" date="2015-08" db="EMBL/GenBank/DDBJ databases">
        <authorList>
            <person name="Babu N.S."/>
            <person name="Beckwith C.J."/>
            <person name="Beseler K.G."/>
            <person name="Brison A."/>
            <person name="Carone J.V."/>
            <person name="Caskin T.P."/>
            <person name="Diamond M."/>
            <person name="Durham M.E."/>
            <person name="Foxe J.M."/>
            <person name="Go M."/>
            <person name="Henderson B.A."/>
            <person name="Jones I.B."/>
            <person name="McGettigan J.A."/>
            <person name="Micheletti S.J."/>
            <person name="Nasrallah M.E."/>
            <person name="Ortiz D."/>
            <person name="Piller C.R."/>
            <person name="Privatt S.R."/>
            <person name="Schneider S.L."/>
            <person name="Sharp S."/>
            <person name="Smith T.C."/>
            <person name="Stanton J.D."/>
            <person name="Ullery H.E."/>
            <person name="Wilson R.J."/>
            <person name="Serrano M.G."/>
            <person name="Buck G."/>
            <person name="Lee V."/>
            <person name="Wang Y."/>
            <person name="Carvalho R."/>
            <person name="Voegtly L."/>
            <person name="Shi R."/>
            <person name="Duckworth R."/>
            <person name="Johnson A."/>
            <person name="Loviza R."/>
            <person name="Walstead R."/>
            <person name="Shah Z."/>
            <person name="Kiflezghi M."/>
            <person name="Wade K."/>
            <person name="Ball S.L."/>
            <person name="Bradley K.W."/>
            <person name="Asai D.J."/>
            <person name="Bowman C.A."/>
            <person name="Russell D.A."/>
            <person name="Pope W.H."/>
            <person name="Jacobs-Sera D."/>
            <person name="Hendrix R.W."/>
            <person name="Hatfull G.F."/>
        </authorList>
    </citation>
    <scope>NUCLEOTIDE SEQUENCE [LARGE SCALE GENOMIC DNA]</scope>
    <source>
        <strain evidence="6 7">DSM 27648</strain>
    </source>
</reference>
<dbReference type="Pfam" id="PF13305">
    <property type="entry name" value="TetR_C_33"/>
    <property type="match status" value="1"/>
</dbReference>
<evidence type="ECO:0000256" key="3">
    <source>
        <dbReference type="ARBA" id="ARBA00023163"/>
    </source>
</evidence>
<evidence type="ECO:0000313" key="6">
    <source>
        <dbReference type="EMBL" id="AKV02063.1"/>
    </source>
</evidence>
<dbReference type="InterPro" id="IPR001647">
    <property type="entry name" value="HTH_TetR"/>
</dbReference>
<dbReference type="SUPFAM" id="SSF46689">
    <property type="entry name" value="Homeodomain-like"/>
    <property type="match status" value="1"/>
</dbReference>
<gene>
    <name evidence="6" type="ORF">AKJ09_08726</name>
</gene>
<dbReference type="InterPro" id="IPR025996">
    <property type="entry name" value="MT1864/Rv1816-like_C"/>
</dbReference>
<dbReference type="KEGG" id="llu:AKJ09_08726"/>
<dbReference type="InterPro" id="IPR050109">
    <property type="entry name" value="HTH-type_TetR-like_transc_reg"/>
</dbReference>
<feature type="DNA-binding region" description="H-T-H motif" evidence="4">
    <location>
        <begin position="40"/>
        <end position="59"/>
    </location>
</feature>
<dbReference type="PROSITE" id="PS50977">
    <property type="entry name" value="HTH_TETR_2"/>
    <property type="match status" value="1"/>
</dbReference>
<keyword evidence="3" id="KW-0804">Transcription</keyword>
<proteinExistence type="predicted"/>
<dbReference type="InterPro" id="IPR009057">
    <property type="entry name" value="Homeodomain-like_sf"/>
</dbReference>
<evidence type="ECO:0000259" key="5">
    <source>
        <dbReference type="PROSITE" id="PS50977"/>
    </source>
</evidence>
<dbReference type="RefSeq" id="WP_146653036.1">
    <property type="nucleotide sequence ID" value="NZ_CP012333.1"/>
</dbReference>
<evidence type="ECO:0000313" key="7">
    <source>
        <dbReference type="Proteomes" id="UP000064967"/>
    </source>
</evidence>
<dbReference type="GO" id="GO:0000976">
    <property type="term" value="F:transcription cis-regulatory region binding"/>
    <property type="evidence" value="ECO:0007669"/>
    <property type="project" value="TreeGrafter"/>
</dbReference>
<keyword evidence="7" id="KW-1185">Reference proteome</keyword>
<organism evidence="6 7">
    <name type="scientific">Labilithrix luteola</name>
    <dbReference type="NCBI Taxonomy" id="1391654"/>
    <lineage>
        <taxon>Bacteria</taxon>
        <taxon>Pseudomonadati</taxon>
        <taxon>Myxococcota</taxon>
        <taxon>Polyangia</taxon>
        <taxon>Polyangiales</taxon>
        <taxon>Labilitrichaceae</taxon>
        <taxon>Labilithrix</taxon>
    </lineage>
</organism>
<dbReference type="InterPro" id="IPR036271">
    <property type="entry name" value="Tet_transcr_reg_TetR-rel_C_sf"/>
</dbReference>
<dbReference type="PANTHER" id="PTHR30055:SF234">
    <property type="entry name" value="HTH-TYPE TRANSCRIPTIONAL REGULATOR BETI"/>
    <property type="match status" value="1"/>
</dbReference>
<feature type="domain" description="HTH tetR-type" evidence="5">
    <location>
        <begin position="17"/>
        <end position="77"/>
    </location>
</feature>
<dbReference type="Gene3D" id="1.10.357.10">
    <property type="entry name" value="Tetracycline Repressor, domain 2"/>
    <property type="match status" value="1"/>
</dbReference>
<evidence type="ECO:0000256" key="4">
    <source>
        <dbReference type="PROSITE-ProRule" id="PRU00335"/>
    </source>
</evidence>
<dbReference type="AlphaFoldDB" id="A0A0K1Q8J0"/>
<keyword evidence="1" id="KW-0805">Transcription regulation</keyword>
<dbReference type="EMBL" id="CP012333">
    <property type="protein sequence ID" value="AKV02063.1"/>
    <property type="molecule type" value="Genomic_DNA"/>
</dbReference>
<keyword evidence="2 4" id="KW-0238">DNA-binding</keyword>
<dbReference type="OrthoDB" id="5293556at2"/>
<accession>A0A0K1Q8J0</accession>
<sequence>MSRSFTPTRSRAAFHHPQLAEEVLAAARTALEREGARGLSLRAVAKQAGVYPTAVSHRFGDREGLLAALAKEGFEVLNAELENAKTPKPREGVRAMLKAYLRFAESRPRLFAVMFSPWSMFERRHPELEAIGQHAFTLLRDQVAAWVEPQRKLAPDIVAESLWCTVHGLATLVIEEGAGKRKSRFDVDRILDVALRPLG</sequence>
<dbReference type="Pfam" id="PF00440">
    <property type="entry name" value="TetR_N"/>
    <property type="match status" value="1"/>
</dbReference>
<dbReference type="PANTHER" id="PTHR30055">
    <property type="entry name" value="HTH-TYPE TRANSCRIPTIONAL REGULATOR RUTR"/>
    <property type="match status" value="1"/>
</dbReference>
<dbReference type="SUPFAM" id="SSF48498">
    <property type="entry name" value="Tetracyclin repressor-like, C-terminal domain"/>
    <property type="match status" value="1"/>
</dbReference>
<evidence type="ECO:0000256" key="1">
    <source>
        <dbReference type="ARBA" id="ARBA00023015"/>
    </source>
</evidence>
<name>A0A0K1Q8J0_9BACT</name>
<dbReference type="GO" id="GO:0003700">
    <property type="term" value="F:DNA-binding transcription factor activity"/>
    <property type="evidence" value="ECO:0007669"/>
    <property type="project" value="TreeGrafter"/>
</dbReference>